<reference evidence="8" key="1">
    <citation type="submission" date="2021-04" db="EMBL/GenBank/DDBJ databases">
        <title>Draft genome of Fusarium avenaceum strain F156N33, isolated from an atmospheric sample in Virginia.</title>
        <authorList>
            <person name="Yang S."/>
            <person name="Vinatzer B.A."/>
            <person name="Coleman J."/>
        </authorList>
    </citation>
    <scope>NUCLEOTIDE SEQUENCE</scope>
    <source>
        <strain evidence="8">F156N33</strain>
    </source>
</reference>
<evidence type="ECO:0000256" key="5">
    <source>
        <dbReference type="ARBA" id="ARBA00037982"/>
    </source>
</evidence>
<keyword evidence="4" id="KW-0067">ATP-binding</keyword>
<evidence type="ECO:0000259" key="7">
    <source>
        <dbReference type="PROSITE" id="PS50011"/>
    </source>
</evidence>
<dbReference type="InterPro" id="IPR036188">
    <property type="entry name" value="FAD/NAD-bd_sf"/>
</dbReference>
<feature type="compositionally biased region" description="Polar residues" evidence="6">
    <location>
        <begin position="662"/>
        <end position="675"/>
    </location>
</feature>
<dbReference type="Gene3D" id="3.50.50.60">
    <property type="entry name" value="FAD/NAD(P)-binding domain"/>
    <property type="match status" value="1"/>
</dbReference>
<keyword evidence="1" id="KW-0808">Transferase</keyword>
<dbReference type="GO" id="GO:0110031">
    <property type="term" value="P:negative regulation of G2/MI transition of meiotic cell cycle"/>
    <property type="evidence" value="ECO:0007669"/>
    <property type="project" value="TreeGrafter"/>
</dbReference>
<evidence type="ECO:0000313" key="9">
    <source>
        <dbReference type="Proteomes" id="UP000782241"/>
    </source>
</evidence>
<evidence type="ECO:0000256" key="6">
    <source>
        <dbReference type="SAM" id="MobiDB-lite"/>
    </source>
</evidence>
<dbReference type="Pfam" id="PF00069">
    <property type="entry name" value="Pkinase"/>
    <property type="match status" value="1"/>
</dbReference>
<feature type="region of interest" description="Disordered" evidence="6">
    <location>
        <begin position="274"/>
        <end position="412"/>
    </location>
</feature>
<dbReference type="GO" id="GO:0005524">
    <property type="term" value="F:ATP binding"/>
    <property type="evidence" value="ECO:0007669"/>
    <property type="project" value="UniProtKB-KW"/>
</dbReference>
<dbReference type="Proteomes" id="UP000782241">
    <property type="component" value="Unassembled WGS sequence"/>
</dbReference>
<feature type="compositionally biased region" description="Polar residues" evidence="6">
    <location>
        <begin position="400"/>
        <end position="410"/>
    </location>
</feature>
<feature type="compositionally biased region" description="Low complexity" evidence="6">
    <location>
        <begin position="362"/>
        <end position="379"/>
    </location>
</feature>
<dbReference type="InterPro" id="IPR006076">
    <property type="entry name" value="FAD-dep_OxRdtase"/>
</dbReference>
<feature type="domain" description="Protein kinase" evidence="7">
    <location>
        <begin position="717"/>
        <end position="1046"/>
    </location>
</feature>
<evidence type="ECO:0000256" key="3">
    <source>
        <dbReference type="ARBA" id="ARBA00022777"/>
    </source>
</evidence>
<dbReference type="InterPro" id="IPR050339">
    <property type="entry name" value="CC_SR_Kinase"/>
</dbReference>
<accession>A0A9P7GX96</accession>
<dbReference type="InterPro" id="IPR008271">
    <property type="entry name" value="Ser/Thr_kinase_AS"/>
</dbReference>
<feature type="compositionally biased region" description="Polar residues" evidence="6">
    <location>
        <begin position="36"/>
        <end position="45"/>
    </location>
</feature>
<feature type="compositionally biased region" description="Polar residues" evidence="6">
    <location>
        <begin position="634"/>
        <end position="653"/>
    </location>
</feature>
<dbReference type="PANTHER" id="PTHR11042">
    <property type="entry name" value="EUKARYOTIC TRANSLATION INITIATION FACTOR 2-ALPHA KINASE EIF2-ALPHA KINASE -RELATED"/>
    <property type="match status" value="1"/>
</dbReference>
<feature type="compositionally biased region" description="Polar residues" evidence="6">
    <location>
        <begin position="204"/>
        <end position="230"/>
    </location>
</feature>
<protein>
    <recommendedName>
        <fullName evidence="7">Protein kinase domain-containing protein</fullName>
    </recommendedName>
</protein>
<dbReference type="Gene3D" id="3.30.9.10">
    <property type="entry name" value="D-Amino Acid Oxidase, subunit A, domain 2"/>
    <property type="match status" value="1"/>
</dbReference>
<evidence type="ECO:0000256" key="1">
    <source>
        <dbReference type="ARBA" id="ARBA00022679"/>
    </source>
</evidence>
<feature type="compositionally biased region" description="Polar residues" evidence="6">
    <location>
        <begin position="299"/>
        <end position="315"/>
    </location>
</feature>
<dbReference type="SUPFAM" id="SSF56112">
    <property type="entry name" value="Protein kinase-like (PK-like)"/>
    <property type="match status" value="1"/>
</dbReference>
<dbReference type="GO" id="GO:0004713">
    <property type="term" value="F:protein tyrosine kinase activity"/>
    <property type="evidence" value="ECO:0007669"/>
    <property type="project" value="TreeGrafter"/>
</dbReference>
<dbReference type="EMBL" id="JAGPUO010000015">
    <property type="protein sequence ID" value="KAG5658221.1"/>
    <property type="molecule type" value="Genomic_DNA"/>
</dbReference>
<dbReference type="GO" id="GO:0005634">
    <property type="term" value="C:nucleus"/>
    <property type="evidence" value="ECO:0007669"/>
    <property type="project" value="TreeGrafter"/>
</dbReference>
<feature type="compositionally biased region" description="Basic and acidic residues" evidence="6">
    <location>
        <begin position="975"/>
        <end position="986"/>
    </location>
</feature>
<dbReference type="SMART" id="SM00220">
    <property type="entry name" value="S_TKc"/>
    <property type="match status" value="1"/>
</dbReference>
<dbReference type="GO" id="GO:0005737">
    <property type="term" value="C:cytoplasm"/>
    <property type="evidence" value="ECO:0007669"/>
    <property type="project" value="TreeGrafter"/>
</dbReference>
<feature type="compositionally biased region" description="Polar residues" evidence="6">
    <location>
        <begin position="609"/>
        <end position="619"/>
    </location>
</feature>
<name>A0A9P7GX96_9HYPO</name>
<organism evidence="8 9">
    <name type="scientific">Fusarium avenaceum</name>
    <dbReference type="NCBI Taxonomy" id="40199"/>
    <lineage>
        <taxon>Eukaryota</taxon>
        <taxon>Fungi</taxon>
        <taxon>Dikarya</taxon>
        <taxon>Ascomycota</taxon>
        <taxon>Pezizomycotina</taxon>
        <taxon>Sordariomycetes</taxon>
        <taxon>Hypocreomycetidae</taxon>
        <taxon>Hypocreales</taxon>
        <taxon>Nectriaceae</taxon>
        <taxon>Fusarium</taxon>
        <taxon>Fusarium tricinctum species complex</taxon>
    </lineage>
</organism>
<sequence>MSFSNSSGGTLALPSPTHAHHIDVTSAVRTLRRSISRSPSKFLTRSNSPNSLSPESPHQTSPQSPCRRFGATPQNQQPLPCHTRSAPPHAYGAPSSAFTPFRPSVRLSLRSAKAAKTSPSRPLTRARVSPKSPLKRALITAPDSGNSLPAAPALSAIDISGQENNALGASSPITSSPEKRRSLPLDVSGSVQIAFLKSLETNSDNSMVPNNGSLKRSDATMNLDQPSQESPVAKRRSLHGISALGQNEDQNIFGSNTTSSQSFYIHEDASTEYEIAGSSGSPFRDPLPSPTPTTTSTSANVPKRSSSLRKSTLQQRYGERGSWGRRTGERQLAQFSAEYSPVRSRPRLSMDQFVPPPAPQESPFTTSTSTASTVSTTPTSKPPPTNIFGDKGHQPHPLSKTLTTSSSGNSLHEETPIYAPVARMPDRPRQHLFSRSLPLNATRPTRPNDVTRTMATPSNAQLWVGAFNSTGLISKVNRNPEEEANKKMAPPDTPCKKHSNPFATFPPPAGSAMKKRGNNRNSFGGNPSTPFGNSTQSFGRAGKGMSIFQRGSASRNGRRGSVLSLDGDEHTLFDNILDFSTPMEGDAPPTPTKNTLTPSLSKVSEHSFESPQNNHSPTANRILHAPTPVLGSSIPRSATSSPLDGRRTPQTPRESLLPLDTSRLSISQAGDSYSDNMPPPSTPTAGRDLRSSTSILVTPVNVRTNNLDIDASLSSRFEKVEQIGMGEFSTVYRVTQADRPMSFDELIATPADHSNSPAKGRVYAVKKSKQPFQGPRDRDTKVREAQILQSLSHSEHVVQYFDHWEHNYHLYIQTEYCEEGTLDRFLGHVGRGGRLDDFRIFKILQDLCLGLKDIHDAGFMHLDLKPANILVTFEGVLKIADFGLAQSCSSAEGVDVEGDREYMAPEMLKGKSCQSADVFSLGLIILETAANVVLPDNGPTWIALRSGDLSEVPSLTWNPSIEVQRDATGNPTEGMHSDDFTSGKTHDPSNLFGSLKRSELQQPPEFMVNPVHNSSLDSIVRWMTAQEPSDRPSVHQVLQIEGMQWVAHQRAAPATVYEGNWGPDDVEADMFPVSIVEGDSDTEMTDLQEQAELPSVESTKSYWHHQPSEKLLGHRTTAELPATADVVVVGSGITGTFAARELVKGGCKSVVLLEAREACWGATGRNGGHCQPLIYAAKAPVAQFELDTFNFLEEFVCEHKVPCDWETVGGVHCIPSSEVLEIIVQHLERLGKAHPDLADKVKIITDKEELKKLRVPGASAAIYQPNAAKLWPYKLVSWVLERLLDENDSSVFNLQTKTPVDSLQQVGDSWTLDTHRGQIVAKKVILATNAYTSHLIPKLSGFIVPVRGQVAALVPSSGSAPLEHSHVWWTPAGGDDYLVQRPSGELITGGERQGSPDGQVGLSRDDTIDPVVAQRLRASLHKVIKLKASDETEDGTLRAAYEWTGIMGYSKDGYPWVGQLPDALGGRDNSLWLSAGYTGHGMPVAARCGIAVAQEILGVTDGIKLPAQYRIDGGRADRAKNMKIPSTLLEEVMMVIGDGI</sequence>
<keyword evidence="2" id="KW-0547">Nucleotide-binding</keyword>
<feature type="region of interest" description="Disordered" evidence="6">
    <location>
        <begin position="110"/>
        <end position="133"/>
    </location>
</feature>
<evidence type="ECO:0000313" key="8">
    <source>
        <dbReference type="EMBL" id="KAG5658221.1"/>
    </source>
</evidence>
<comment type="similarity">
    <text evidence="5">Belongs to the protein kinase superfamily. Ser/Thr protein kinase family. GCN2 subfamily.</text>
</comment>
<dbReference type="SUPFAM" id="SSF51905">
    <property type="entry name" value="FAD/NAD(P)-binding domain"/>
    <property type="match status" value="1"/>
</dbReference>
<feature type="region of interest" description="Disordered" evidence="6">
    <location>
        <begin position="482"/>
        <end position="541"/>
    </location>
</feature>
<feature type="region of interest" description="Disordered" evidence="6">
    <location>
        <begin position="579"/>
        <end position="692"/>
    </location>
</feature>
<feature type="compositionally biased region" description="Low complexity" evidence="6">
    <location>
        <begin position="46"/>
        <end position="57"/>
    </location>
</feature>
<dbReference type="InterPro" id="IPR000719">
    <property type="entry name" value="Prot_kinase_dom"/>
</dbReference>
<feature type="region of interest" description="Disordered" evidence="6">
    <location>
        <begin position="204"/>
        <end position="235"/>
    </location>
</feature>
<evidence type="ECO:0000256" key="4">
    <source>
        <dbReference type="ARBA" id="ARBA00022840"/>
    </source>
</evidence>
<feature type="compositionally biased region" description="Polar residues" evidence="6">
    <location>
        <begin position="519"/>
        <end position="538"/>
    </location>
</feature>
<dbReference type="Gene3D" id="1.10.510.10">
    <property type="entry name" value="Transferase(Phosphotransferase) domain 1"/>
    <property type="match status" value="1"/>
</dbReference>
<gene>
    <name evidence="8" type="ORF">KAF25_007172</name>
</gene>
<feature type="compositionally biased region" description="Polar residues" evidence="6">
    <location>
        <begin position="592"/>
        <end position="602"/>
    </location>
</feature>
<feature type="region of interest" description="Disordered" evidence="6">
    <location>
        <begin position="966"/>
        <end position="986"/>
    </location>
</feature>
<evidence type="ECO:0000256" key="2">
    <source>
        <dbReference type="ARBA" id="ARBA00022741"/>
    </source>
</evidence>
<keyword evidence="3" id="KW-0418">Kinase</keyword>
<keyword evidence="9" id="KW-1185">Reference proteome</keyword>
<proteinExistence type="inferred from homology"/>
<dbReference type="PROSITE" id="PS00108">
    <property type="entry name" value="PROTEIN_KINASE_ST"/>
    <property type="match status" value="1"/>
</dbReference>
<dbReference type="PANTHER" id="PTHR11042:SF196">
    <property type="entry name" value="MITOSIS INHIBITOR PROTEIN KINASE SWE1"/>
    <property type="match status" value="1"/>
</dbReference>
<dbReference type="Gene3D" id="3.30.200.20">
    <property type="entry name" value="Phosphorylase Kinase, domain 1"/>
    <property type="match status" value="1"/>
</dbReference>
<comment type="caution">
    <text evidence="8">The sequence shown here is derived from an EMBL/GenBank/DDBJ whole genome shotgun (WGS) entry which is preliminary data.</text>
</comment>
<dbReference type="PROSITE" id="PS50011">
    <property type="entry name" value="PROTEIN_KINASE_DOM"/>
    <property type="match status" value="1"/>
</dbReference>
<feature type="region of interest" description="Disordered" evidence="6">
    <location>
        <begin position="35"/>
        <end position="97"/>
    </location>
</feature>
<dbReference type="InterPro" id="IPR011009">
    <property type="entry name" value="Kinase-like_dom_sf"/>
</dbReference>
<dbReference type="Pfam" id="PF01266">
    <property type="entry name" value="DAO"/>
    <property type="match status" value="1"/>
</dbReference>